<feature type="domain" description="Arm DNA-binding" evidence="1">
    <location>
        <begin position="10"/>
        <end position="97"/>
    </location>
</feature>
<dbReference type="eggNOG" id="COG4974">
    <property type="taxonomic scope" value="Bacteria"/>
</dbReference>
<dbReference type="AlphaFoldDB" id="E6MTG0"/>
<dbReference type="Proteomes" id="UP000003874">
    <property type="component" value="Unassembled WGS sequence"/>
</dbReference>
<keyword evidence="3" id="KW-1185">Reference proteome</keyword>
<accession>E6MTG0</accession>
<dbReference type="HOGENOM" id="CLU_033139_5_1_10"/>
<protein>
    <recommendedName>
        <fullName evidence="1">Arm DNA-binding domain-containing protein</fullName>
    </recommendedName>
</protein>
<evidence type="ECO:0000313" key="2">
    <source>
        <dbReference type="EMBL" id="EFV03082.1"/>
    </source>
</evidence>
<reference evidence="2 3" key="1">
    <citation type="submission" date="2010-12" db="EMBL/GenBank/DDBJ databases">
        <authorList>
            <person name="Muzny D."/>
            <person name="Qin X."/>
            <person name="Deng J."/>
            <person name="Jiang H."/>
            <person name="Liu Y."/>
            <person name="Qu J."/>
            <person name="Song X.-Z."/>
            <person name="Zhang L."/>
            <person name="Thornton R."/>
            <person name="Coyle M."/>
            <person name="Francisco L."/>
            <person name="Jackson L."/>
            <person name="Javaid M."/>
            <person name="Korchina V."/>
            <person name="Kovar C."/>
            <person name="Mata R."/>
            <person name="Mathew T."/>
            <person name="Ngo R."/>
            <person name="Nguyen L."/>
            <person name="Nguyen N."/>
            <person name="Okwuonu G."/>
            <person name="Ongeri F."/>
            <person name="Pham C."/>
            <person name="Simmons D."/>
            <person name="Wilczek-Boney K."/>
            <person name="Hale W."/>
            <person name="Jakkamsetti A."/>
            <person name="Pham P."/>
            <person name="Ruth R."/>
            <person name="San Lucas F."/>
            <person name="Warren J."/>
            <person name="Zhang J."/>
            <person name="Zhao Z."/>
            <person name="Zhou C."/>
            <person name="Zhu D."/>
            <person name="Lee S."/>
            <person name="Bess C."/>
            <person name="Blankenburg K."/>
            <person name="Forbes L."/>
            <person name="Fu Q."/>
            <person name="Gubbala S."/>
            <person name="Hirani K."/>
            <person name="Jayaseelan J.C."/>
            <person name="Lara F."/>
            <person name="Munidasa M."/>
            <person name="Palculict T."/>
            <person name="Patil S."/>
            <person name="Pu L.-L."/>
            <person name="Saada N."/>
            <person name="Tang L."/>
            <person name="Weissenberger G."/>
            <person name="Zhu Y."/>
            <person name="Hemphill L."/>
            <person name="Shang Y."/>
            <person name="Youmans B."/>
            <person name="Ayvaz T."/>
            <person name="Ross M."/>
            <person name="Santibanez J."/>
            <person name="Aqrawi P."/>
            <person name="Gross S."/>
            <person name="Joshi V."/>
            <person name="Fowler G."/>
            <person name="Nazareth L."/>
            <person name="Reid J."/>
            <person name="Worley K."/>
            <person name="Petrosino J."/>
            <person name="Highlander S."/>
            <person name="Gibbs R."/>
        </authorList>
    </citation>
    <scope>NUCLEOTIDE SEQUENCE [LARGE SCALE GENOMIC DNA]</scope>
    <source>
        <strain evidence="2 3">DSM 15606</strain>
    </source>
</reference>
<dbReference type="Pfam" id="PF17293">
    <property type="entry name" value="Arm-DNA-bind_5"/>
    <property type="match status" value="1"/>
</dbReference>
<comment type="caution">
    <text evidence="2">The sequence shown here is derived from an EMBL/GenBank/DDBJ whole genome shotgun (WGS) entry which is preliminary data.</text>
</comment>
<dbReference type="EMBL" id="AEQO01000210">
    <property type="protein sequence ID" value="EFV03082.1"/>
    <property type="molecule type" value="Genomic_DNA"/>
</dbReference>
<dbReference type="InterPro" id="IPR035386">
    <property type="entry name" value="Arm-DNA-bind_5"/>
</dbReference>
<organism evidence="2 3">
    <name type="scientific">Segatella salivae DSM 15606</name>
    <dbReference type="NCBI Taxonomy" id="888832"/>
    <lineage>
        <taxon>Bacteria</taxon>
        <taxon>Pseudomonadati</taxon>
        <taxon>Bacteroidota</taxon>
        <taxon>Bacteroidia</taxon>
        <taxon>Bacteroidales</taxon>
        <taxon>Prevotellaceae</taxon>
        <taxon>Segatella</taxon>
    </lineage>
</organism>
<evidence type="ECO:0000313" key="3">
    <source>
        <dbReference type="Proteomes" id="UP000003874"/>
    </source>
</evidence>
<gene>
    <name evidence="2" type="ORF">HMPREF9420_2778</name>
</gene>
<dbReference type="STRING" id="888832.HMPREF9420_2778"/>
<evidence type="ECO:0000259" key="1">
    <source>
        <dbReference type="Pfam" id="PF17293"/>
    </source>
</evidence>
<name>E6MTG0_9BACT</name>
<proteinExistence type="predicted"/>
<dbReference type="RefSeq" id="WP_007136019.1">
    <property type="nucleotide sequence ID" value="NZ_GL629647.1"/>
</dbReference>
<feature type="non-terminal residue" evidence="2">
    <location>
        <position position="113"/>
    </location>
</feature>
<sequence>MTRSTFKTLFYINRSKEKKNGKCPIMGRITIDGEQVQYSTGKETAPELWDSRKGRCKGTGEEIKEINRYLQTKEEQAKGKYQELVWQRGYITAELLKRELMEEDKPKGFLLEE</sequence>